<accession>A0AAJ1MAR8</accession>
<organism evidence="1 2">
    <name type="scientific">Limosilactobacillus mucosae</name>
    <name type="common">Lactobacillus mucosae</name>
    <dbReference type="NCBI Taxonomy" id="97478"/>
    <lineage>
        <taxon>Bacteria</taxon>
        <taxon>Bacillati</taxon>
        <taxon>Bacillota</taxon>
        <taxon>Bacilli</taxon>
        <taxon>Lactobacillales</taxon>
        <taxon>Lactobacillaceae</taxon>
        <taxon>Limosilactobacillus</taxon>
    </lineage>
</organism>
<dbReference type="AlphaFoldDB" id="A0AAJ1MAR8"/>
<proteinExistence type="predicted"/>
<sequence length="50" mass="5738">MRKDFDWPIASHTDAAIVDIPSISFPMPAAFDRILDMDEYFSLKQGDFDT</sequence>
<protein>
    <submittedName>
        <fullName evidence="1">Uncharacterized protein</fullName>
    </submittedName>
</protein>
<reference evidence="1" key="1">
    <citation type="submission" date="2023-01" db="EMBL/GenBank/DDBJ databases">
        <title>Genome analysis of 13 Lactobacillus isolated from gut of wild boar.</title>
        <authorList>
            <person name="Papp P."/>
            <person name="Libisch B."/>
            <person name="Nagy T."/>
            <person name="Olasz F."/>
        </authorList>
    </citation>
    <scope>NUCLEOTIDE SEQUENCE</scope>
    <source>
        <strain evidence="1">F146</strain>
    </source>
</reference>
<evidence type="ECO:0000313" key="1">
    <source>
        <dbReference type="EMBL" id="MDC2829304.1"/>
    </source>
</evidence>
<dbReference type="EMBL" id="JAQONE010000011">
    <property type="protein sequence ID" value="MDC2829304.1"/>
    <property type="molecule type" value="Genomic_DNA"/>
</dbReference>
<dbReference type="Proteomes" id="UP001220670">
    <property type="component" value="Unassembled WGS sequence"/>
</dbReference>
<gene>
    <name evidence="1" type="ORF">PO250_03080</name>
</gene>
<name>A0AAJ1MAR8_LIMMU</name>
<evidence type="ECO:0000313" key="2">
    <source>
        <dbReference type="Proteomes" id="UP001220670"/>
    </source>
</evidence>
<dbReference type="RefSeq" id="WP_272208542.1">
    <property type="nucleotide sequence ID" value="NZ_JAQOMV010000021.1"/>
</dbReference>
<comment type="caution">
    <text evidence="1">The sequence shown here is derived from an EMBL/GenBank/DDBJ whole genome shotgun (WGS) entry which is preliminary data.</text>
</comment>